<evidence type="ECO:0000313" key="1">
    <source>
        <dbReference type="EMBL" id="KAL0056768.1"/>
    </source>
</evidence>
<proteinExistence type="predicted"/>
<accession>A0ABR2Z681</accession>
<protein>
    <submittedName>
        <fullName evidence="1">Uncharacterized protein</fullName>
    </submittedName>
</protein>
<reference evidence="1 2" key="1">
    <citation type="submission" date="2024-05" db="EMBL/GenBank/DDBJ databases">
        <title>A draft genome resource for the thread blight pathogen Marasmius tenuissimus strain MS-2.</title>
        <authorList>
            <person name="Yulfo-Soto G.E."/>
            <person name="Baruah I.K."/>
            <person name="Amoako-Attah I."/>
            <person name="Bukari Y."/>
            <person name="Meinhardt L.W."/>
            <person name="Bailey B.A."/>
            <person name="Cohen S.P."/>
        </authorList>
    </citation>
    <scope>NUCLEOTIDE SEQUENCE [LARGE SCALE GENOMIC DNA]</scope>
    <source>
        <strain evidence="1 2">MS-2</strain>
    </source>
</reference>
<keyword evidence="2" id="KW-1185">Reference proteome</keyword>
<dbReference type="Proteomes" id="UP001437256">
    <property type="component" value="Unassembled WGS sequence"/>
</dbReference>
<sequence>MAASNLRASNRTCTLAPATPGLASGERQVTFLIWPLLVAAAGDRTLPEAFGSHTHRWAKHHLATVIERLKTVNLCVRIYVPAQGHIPVAAVTATLNSFLAAHGRAFPSRPGVIGTGGADALYEQNWQVVEIGAPAGRGGFYVLTPSLSIHDNTFTWEDIRRLAPNCGAGNPEPYTAGVAPEDRPLLL</sequence>
<dbReference type="EMBL" id="JBBXMP010000975">
    <property type="protein sequence ID" value="KAL0056768.1"/>
    <property type="molecule type" value="Genomic_DNA"/>
</dbReference>
<name>A0ABR2Z681_9AGAR</name>
<gene>
    <name evidence="1" type="ORF">AAF712_016621</name>
</gene>
<evidence type="ECO:0000313" key="2">
    <source>
        <dbReference type="Proteomes" id="UP001437256"/>
    </source>
</evidence>
<organism evidence="1 2">
    <name type="scientific">Marasmius tenuissimus</name>
    <dbReference type="NCBI Taxonomy" id="585030"/>
    <lineage>
        <taxon>Eukaryota</taxon>
        <taxon>Fungi</taxon>
        <taxon>Dikarya</taxon>
        <taxon>Basidiomycota</taxon>
        <taxon>Agaricomycotina</taxon>
        <taxon>Agaricomycetes</taxon>
        <taxon>Agaricomycetidae</taxon>
        <taxon>Agaricales</taxon>
        <taxon>Marasmiineae</taxon>
        <taxon>Marasmiaceae</taxon>
        <taxon>Marasmius</taxon>
    </lineage>
</organism>
<feature type="non-terminal residue" evidence="1">
    <location>
        <position position="187"/>
    </location>
</feature>
<comment type="caution">
    <text evidence="1">The sequence shown here is derived from an EMBL/GenBank/DDBJ whole genome shotgun (WGS) entry which is preliminary data.</text>
</comment>